<dbReference type="Proteomes" id="UP000238180">
    <property type="component" value="Unassembled WGS sequence"/>
</dbReference>
<evidence type="ECO:0008006" key="4">
    <source>
        <dbReference type="Google" id="ProtNLM"/>
    </source>
</evidence>
<reference evidence="2 3" key="1">
    <citation type="submission" date="2018-02" db="EMBL/GenBank/DDBJ databases">
        <authorList>
            <person name="Cohen D.B."/>
            <person name="Kent A.D."/>
        </authorList>
    </citation>
    <scope>NUCLEOTIDE SEQUENCE [LARGE SCALE GENOMIC DNA]</scope>
    <source>
        <strain evidence="2">CIP109753</strain>
    </source>
</reference>
<proteinExistence type="predicted"/>
<dbReference type="RefSeq" id="WP_105196839.1">
    <property type="nucleotide sequence ID" value="NZ_OLKH01000128.1"/>
</dbReference>
<feature type="chain" id="PRO_5014835178" description="Carboxypeptidase-like regulatory domain-containing protein" evidence="1">
    <location>
        <begin position="18"/>
        <end position="286"/>
    </location>
</feature>
<dbReference type="SUPFAM" id="SSF49464">
    <property type="entry name" value="Carboxypeptidase regulatory domain-like"/>
    <property type="match status" value="1"/>
</dbReference>
<dbReference type="EMBL" id="OLKH01000128">
    <property type="protein sequence ID" value="SPE78342.1"/>
    <property type="molecule type" value="Genomic_DNA"/>
</dbReference>
<dbReference type="Gene3D" id="2.60.40.1120">
    <property type="entry name" value="Carboxypeptidase-like, regulatory domain"/>
    <property type="match status" value="1"/>
</dbReference>
<dbReference type="Pfam" id="PF13715">
    <property type="entry name" value="CarbopepD_reg_2"/>
    <property type="match status" value="1"/>
</dbReference>
<keyword evidence="1" id="KW-0732">Signal</keyword>
<organism evidence="2 3">
    <name type="scientific">Flavobacterium columnare</name>
    <dbReference type="NCBI Taxonomy" id="996"/>
    <lineage>
        <taxon>Bacteria</taxon>
        <taxon>Pseudomonadati</taxon>
        <taxon>Bacteroidota</taxon>
        <taxon>Flavobacteriia</taxon>
        <taxon>Flavobacteriales</taxon>
        <taxon>Flavobacteriaceae</taxon>
        <taxon>Flavobacterium</taxon>
    </lineage>
</organism>
<feature type="signal peptide" evidence="1">
    <location>
        <begin position="1"/>
        <end position="17"/>
    </location>
</feature>
<dbReference type="InterPro" id="IPR008969">
    <property type="entry name" value="CarboxyPept-like_regulatory"/>
</dbReference>
<evidence type="ECO:0000313" key="2">
    <source>
        <dbReference type="EMBL" id="SPE78342.1"/>
    </source>
</evidence>
<accession>A0A2N9PD99</accession>
<sequence>MKKILIFLLVTTTMATAQVKGKVVNLDNQPIPYVNIGVQNETIGTTSDEDGSFYLPIKQEKMIVFSALGYEKKIISSSAIQTVQLVSTTYELNEVVVMNKKETKTFELSFNKGIAQAFENGPKIEAVYFPYESKIKKNRYLKKIGLFTESNIETATVKIHFYKVTSSELPGEELLTKDLIVQVKKGSRKSYFDLSDYNLVFPKEGLFVAVERLLIEKNKWIKNSMAIDGTLKTQTVYYPLLFYNFVEKDFIYTYYGGNWYKEFKKTTDFTTKNRVFEPAISLVLTN</sequence>
<protein>
    <recommendedName>
        <fullName evidence="4">Carboxypeptidase-like regulatory domain-containing protein</fullName>
    </recommendedName>
</protein>
<gene>
    <name evidence="2" type="ORF">FLACOL_02358</name>
</gene>
<evidence type="ECO:0000313" key="3">
    <source>
        <dbReference type="Proteomes" id="UP000238180"/>
    </source>
</evidence>
<name>A0A2N9PD99_9FLAO</name>
<dbReference type="AlphaFoldDB" id="A0A2N9PD99"/>
<evidence type="ECO:0000256" key="1">
    <source>
        <dbReference type="SAM" id="SignalP"/>
    </source>
</evidence>